<protein>
    <recommendedName>
        <fullName evidence="7">Spermidine/putrescine import ATP-binding protein PotA</fullName>
        <ecNumber evidence="7">7.6.2.11</ecNumber>
    </recommendedName>
</protein>
<evidence type="ECO:0000259" key="9">
    <source>
        <dbReference type="PROSITE" id="PS50893"/>
    </source>
</evidence>
<dbReference type="GO" id="GO:0005524">
    <property type="term" value="F:ATP binding"/>
    <property type="evidence" value="ECO:0007669"/>
    <property type="project" value="UniProtKB-KW"/>
</dbReference>
<keyword evidence="5 7" id="KW-1278">Translocase</keyword>
<organism evidence="10 11">
    <name type="scientific">Microbacterium soli</name>
    <dbReference type="NCBI Taxonomy" id="446075"/>
    <lineage>
        <taxon>Bacteria</taxon>
        <taxon>Bacillati</taxon>
        <taxon>Actinomycetota</taxon>
        <taxon>Actinomycetes</taxon>
        <taxon>Micrococcales</taxon>
        <taxon>Microbacteriaceae</taxon>
        <taxon>Microbacterium</taxon>
    </lineage>
</organism>
<dbReference type="InterPro" id="IPR050093">
    <property type="entry name" value="ABC_SmlMolc_Importer"/>
</dbReference>
<keyword evidence="2 7" id="KW-1003">Cell membrane</keyword>
<evidence type="ECO:0000256" key="8">
    <source>
        <dbReference type="SAM" id="MobiDB-lite"/>
    </source>
</evidence>
<dbReference type="PANTHER" id="PTHR42781:SF4">
    <property type="entry name" value="SPERMIDINE_PUTRESCINE IMPORT ATP-BINDING PROTEIN POTA"/>
    <property type="match status" value="1"/>
</dbReference>
<evidence type="ECO:0000256" key="1">
    <source>
        <dbReference type="ARBA" id="ARBA00022448"/>
    </source>
</evidence>
<keyword evidence="6 7" id="KW-0472">Membrane</keyword>
<gene>
    <name evidence="7" type="primary">potA</name>
    <name evidence="10" type="ORF">GCM10022383_08180</name>
</gene>
<evidence type="ECO:0000313" key="11">
    <source>
        <dbReference type="Proteomes" id="UP001501591"/>
    </source>
</evidence>
<dbReference type="InterPro" id="IPR008995">
    <property type="entry name" value="Mo/tungstate-bd_C_term_dom"/>
</dbReference>
<evidence type="ECO:0000256" key="2">
    <source>
        <dbReference type="ARBA" id="ARBA00022475"/>
    </source>
</evidence>
<comment type="function">
    <text evidence="7">Part of the ABC transporter complex PotABCD involved in spermidine/putrescine import. Responsible for energy coupling to the transport system.</text>
</comment>
<dbReference type="SUPFAM" id="SSF50331">
    <property type="entry name" value="MOP-like"/>
    <property type="match status" value="1"/>
</dbReference>
<evidence type="ECO:0000313" key="10">
    <source>
        <dbReference type="EMBL" id="GAA3931964.1"/>
    </source>
</evidence>
<dbReference type="SMART" id="SM00382">
    <property type="entry name" value="AAA"/>
    <property type="match status" value="1"/>
</dbReference>
<dbReference type="InterPro" id="IPR003439">
    <property type="entry name" value="ABC_transporter-like_ATP-bd"/>
</dbReference>
<dbReference type="Gene3D" id="2.40.50.100">
    <property type="match status" value="1"/>
</dbReference>
<dbReference type="InterPro" id="IPR005893">
    <property type="entry name" value="PotA-like"/>
</dbReference>
<comment type="caution">
    <text evidence="10">The sequence shown here is derived from an EMBL/GenBank/DDBJ whole genome shotgun (WGS) entry which is preliminary data.</text>
</comment>
<feature type="region of interest" description="Disordered" evidence="8">
    <location>
        <begin position="1"/>
        <end position="25"/>
    </location>
</feature>
<dbReference type="InterPro" id="IPR003593">
    <property type="entry name" value="AAA+_ATPase"/>
</dbReference>
<comment type="catalytic activity">
    <reaction evidence="7">
        <text>ATP + H2O + polyamine-[polyamine-binding protein]Side 1 = ADP + phosphate + polyamineSide 2 + [polyamine-binding protein]Side 1.</text>
        <dbReference type="EC" id="7.6.2.11"/>
    </reaction>
</comment>
<keyword evidence="4 7" id="KW-0067">ATP-binding</keyword>
<dbReference type="EC" id="7.6.2.11" evidence="7"/>
<dbReference type="PROSITE" id="PS00211">
    <property type="entry name" value="ABC_TRANSPORTER_1"/>
    <property type="match status" value="1"/>
</dbReference>
<dbReference type="PROSITE" id="PS50893">
    <property type="entry name" value="ABC_TRANSPORTER_2"/>
    <property type="match status" value="1"/>
</dbReference>
<dbReference type="InterPro" id="IPR012340">
    <property type="entry name" value="NA-bd_OB-fold"/>
</dbReference>
<dbReference type="InterPro" id="IPR013611">
    <property type="entry name" value="Transp-assoc_OB_typ2"/>
</dbReference>
<dbReference type="InterPro" id="IPR027417">
    <property type="entry name" value="P-loop_NTPase"/>
</dbReference>
<dbReference type="Proteomes" id="UP001501591">
    <property type="component" value="Unassembled WGS sequence"/>
</dbReference>
<dbReference type="Gene3D" id="3.40.50.300">
    <property type="entry name" value="P-loop containing nucleotide triphosphate hydrolases"/>
    <property type="match status" value="1"/>
</dbReference>
<keyword evidence="3 7" id="KW-0547">Nucleotide-binding</keyword>
<dbReference type="PANTHER" id="PTHR42781">
    <property type="entry name" value="SPERMIDINE/PUTRESCINE IMPORT ATP-BINDING PROTEIN POTA"/>
    <property type="match status" value="1"/>
</dbReference>
<dbReference type="Pfam" id="PF08402">
    <property type="entry name" value="TOBE_2"/>
    <property type="match status" value="1"/>
</dbReference>
<evidence type="ECO:0000256" key="7">
    <source>
        <dbReference type="RuleBase" id="RU364083"/>
    </source>
</evidence>
<keyword evidence="11" id="KW-1185">Reference proteome</keyword>
<sequence length="384" mass="41858">MQNAHTDSGALPTVVASDSAPRGRKGHLKISGFSKRYGSLLAARDVSIEIEAGEFFSLLGPSGSGKTTTMMAIAGFVTPDEGTIELDGVRLDRVPVERRGVGVVFQNYALFPHLTVWENLAFPLETRRVPNAQIRDEVEQMLGVVQLEGRENHYPTQLSGGQQQRVALARALISRPSVLLMDEPLGALDRNLRGHLQHEIRRVQREFGITTIYVTHDQDEAFTMSDRIAVMNNGGIEQLGTPADIYRNPKTLFAANFVGDNNVLQGTVTGVDRDAVEVLCAGSVVRCRAAELKVGDDVNITVRPEAIRLGTDGTSGGNRLKAVVEDHVFTGPTMRYHVRLADGTPMILVESGFDHSFHEIGAQVELAFPAHSASVFLNEDAERP</sequence>
<dbReference type="NCBIfam" id="TIGR01187">
    <property type="entry name" value="potA"/>
    <property type="match status" value="1"/>
</dbReference>
<dbReference type="Pfam" id="PF00005">
    <property type="entry name" value="ABC_tran"/>
    <property type="match status" value="1"/>
</dbReference>
<dbReference type="SUPFAM" id="SSF52540">
    <property type="entry name" value="P-loop containing nucleoside triphosphate hydrolases"/>
    <property type="match status" value="1"/>
</dbReference>
<dbReference type="Gene3D" id="2.40.50.140">
    <property type="entry name" value="Nucleic acid-binding proteins"/>
    <property type="match status" value="1"/>
</dbReference>
<dbReference type="RefSeq" id="WP_344818236.1">
    <property type="nucleotide sequence ID" value="NZ_BAABCP010000001.1"/>
</dbReference>
<dbReference type="InterPro" id="IPR017871">
    <property type="entry name" value="ABC_transporter-like_CS"/>
</dbReference>
<comment type="subunit">
    <text evidence="7">The complex is composed of two ATP-binding proteins (PotA), two transmembrane proteins (PotB and PotC) and a solute-binding protein (PotD).</text>
</comment>
<evidence type="ECO:0000256" key="5">
    <source>
        <dbReference type="ARBA" id="ARBA00022967"/>
    </source>
</evidence>
<keyword evidence="1 7" id="KW-0813">Transport</keyword>
<dbReference type="EMBL" id="BAABCP010000001">
    <property type="protein sequence ID" value="GAA3931964.1"/>
    <property type="molecule type" value="Genomic_DNA"/>
</dbReference>
<proteinExistence type="inferred from homology"/>
<feature type="domain" description="ABC transporter" evidence="9">
    <location>
        <begin position="28"/>
        <end position="258"/>
    </location>
</feature>
<comment type="similarity">
    <text evidence="7">Belongs to the ABC transporter superfamily. Spermidine/putrescine importer (TC 3.A.1.11.1) family.</text>
</comment>
<accession>A0ABP7MZB6</accession>
<reference evidence="11" key="1">
    <citation type="journal article" date="2019" name="Int. J. Syst. Evol. Microbiol.">
        <title>The Global Catalogue of Microorganisms (GCM) 10K type strain sequencing project: providing services to taxonomists for standard genome sequencing and annotation.</title>
        <authorList>
            <consortium name="The Broad Institute Genomics Platform"/>
            <consortium name="The Broad Institute Genome Sequencing Center for Infectious Disease"/>
            <person name="Wu L."/>
            <person name="Ma J."/>
        </authorList>
    </citation>
    <scope>NUCLEOTIDE SEQUENCE [LARGE SCALE GENOMIC DNA]</scope>
    <source>
        <strain evidence="11">JCM 17024</strain>
    </source>
</reference>
<name>A0ABP7MZB6_9MICO</name>
<evidence type="ECO:0000256" key="4">
    <source>
        <dbReference type="ARBA" id="ARBA00022840"/>
    </source>
</evidence>
<evidence type="ECO:0000256" key="6">
    <source>
        <dbReference type="ARBA" id="ARBA00023136"/>
    </source>
</evidence>
<evidence type="ECO:0000256" key="3">
    <source>
        <dbReference type="ARBA" id="ARBA00022741"/>
    </source>
</evidence>